<reference evidence="1" key="1">
    <citation type="journal article" date="2023" name="Mol. Biol. Evol.">
        <title>Third-Generation Sequencing Reveals the Adaptive Role of the Epigenome in Three Deep-Sea Polychaetes.</title>
        <authorList>
            <person name="Perez M."/>
            <person name="Aroh O."/>
            <person name="Sun Y."/>
            <person name="Lan Y."/>
            <person name="Juniper S.K."/>
            <person name="Young C.R."/>
            <person name="Angers B."/>
            <person name="Qian P.Y."/>
        </authorList>
    </citation>
    <scope>NUCLEOTIDE SEQUENCE</scope>
    <source>
        <strain evidence="1">R07B-5</strain>
    </source>
</reference>
<dbReference type="Proteomes" id="UP001209878">
    <property type="component" value="Unassembled WGS sequence"/>
</dbReference>
<name>A0AAD9UDR8_RIDPI</name>
<evidence type="ECO:0000313" key="2">
    <source>
        <dbReference type="Proteomes" id="UP001209878"/>
    </source>
</evidence>
<keyword evidence="2" id="KW-1185">Reference proteome</keyword>
<sequence>MFSRRVFLSSSRCLILLSERHLAFVTVRVQSSSYYTGAELIAIDRNTPEKVHDILAKQIHNKTKSRDLCTSDIKRLPAEVVDCPLLLAATLEDPTIIKYMVEKHEVNINFVHQEGTGRRLKLKTSLILAVRRGLYDTVEGILSVNADPNIQDQKGRT</sequence>
<dbReference type="SUPFAM" id="SSF48403">
    <property type="entry name" value="Ankyrin repeat"/>
    <property type="match status" value="1"/>
</dbReference>
<proteinExistence type="predicted"/>
<dbReference type="InterPro" id="IPR036770">
    <property type="entry name" value="Ankyrin_rpt-contain_sf"/>
</dbReference>
<comment type="caution">
    <text evidence="1">The sequence shown here is derived from an EMBL/GenBank/DDBJ whole genome shotgun (WGS) entry which is preliminary data.</text>
</comment>
<organism evidence="1 2">
    <name type="scientific">Ridgeia piscesae</name>
    <name type="common">Tubeworm</name>
    <dbReference type="NCBI Taxonomy" id="27915"/>
    <lineage>
        <taxon>Eukaryota</taxon>
        <taxon>Metazoa</taxon>
        <taxon>Spiralia</taxon>
        <taxon>Lophotrochozoa</taxon>
        <taxon>Annelida</taxon>
        <taxon>Polychaeta</taxon>
        <taxon>Sedentaria</taxon>
        <taxon>Canalipalpata</taxon>
        <taxon>Sabellida</taxon>
        <taxon>Siboglinidae</taxon>
        <taxon>Ridgeia</taxon>
    </lineage>
</organism>
<dbReference type="EMBL" id="JAODUO010000229">
    <property type="protein sequence ID" value="KAK2185600.1"/>
    <property type="molecule type" value="Genomic_DNA"/>
</dbReference>
<protein>
    <submittedName>
        <fullName evidence="1">Uncharacterized protein</fullName>
    </submittedName>
</protein>
<accession>A0AAD9UDR8</accession>
<dbReference type="AlphaFoldDB" id="A0AAD9UDR8"/>
<evidence type="ECO:0000313" key="1">
    <source>
        <dbReference type="EMBL" id="KAK2185600.1"/>
    </source>
</evidence>
<gene>
    <name evidence="1" type="ORF">NP493_230g03042</name>
</gene>
<dbReference type="Gene3D" id="1.25.40.20">
    <property type="entry name" value="Ankyrin repeat-containing domain"/>
    <property type="match status" value="1"/>
</dbReference>